<dbReference type="Proteomes" id="UP001162992">
    <property type="component" value="Chromosome 23"/>
</dbReference>
<dbReference type="EMBL" id="CM055114">
    <property type="protein sequence ID" value="KAJ7513705.1"/>
    <property type="molecule type" value="Genomic_DNA"/>
</dbReference>
<sequence length="268" mass="30342">MQIKNACTNLSRKIRVKRSKGMDPFGYEKICLLDSDVKKIDENFMHHTKSMFNIVTDGVGKSGFSLQCLKDWMAVFLEIDTAVVRVILSCQEDIWADNDLFEIVKGYFDISDATLAFCQVIHKYIKVAKTNLLLIQDAIESMPKHTQPTEANCKRVLDNLNKFMNADNPFPEEVFRKLEDLLLRQMKVQQKFEEQKKRVGKNLKRVKGWKKISSIIWGATCAGALVATVVTAFLSVVGVPVDVGVIAGVSCRRGYWADGWGIKLKEIC</sequence>
<proteinExistence type="predicted"/>
<name>A0ACC2A841_DIPCM</name>
<gene>
    <name evidence="1" type="ORF">O6H91_23G011500</name>
</gene>
<evidence type="ECO:0000313" key="1">
    <source>
        <dbReference type="EMBL" id="KAJ7513705.1"/>
    </source>
</evidence>
<keyword evidence="2" id="KW-1185">Reference proteome</keyword>
<reference evidence="2" key="1">
    <citation type="journal article" date="2024" name="Proc. Natl. Acad. Sci. U.S.A.">
        <title>Extraordinary preservation of gene collinearity over three hundred million years revealed in homosporous lycophytes.</title>
        <authorList>
            <person name="Li C."/>
            <person name="Wickell D."/>
            <person name="Kuo L.Y."/>
            <person name="Chen X."/>
            <person name="Nie B."/>
            <person name="Liao X."/>
            <person name="Peng D."/>
            <person name="Ji J."/>
            <person name="Jenkins J."/>
            <person name="Williams M."/>
            <person name="Shu S."/>
            <person name="Plott C."/>
            <person name="Barry K."/>
            <person name="Rajasekar S."/>
            <person name="Grimwood J."/>
            <person name="Han X."/>
            <person name="Sun S."/>
            <person name="Hou Z."/>
            <person name="He W."/>
            <person name="Dai G."/>
            <person name="Sun C."/>
            <person name="Schmutz J."/>
            <person name="Leebens-Mack J.H."/>
            <person name="Li F.W."/>
            <person name="Wang L."/>
        </authorList>
    </citation>
    <scope>NUCLEOTIDE SEQUENCE [LARGE SCALE GENOMIC DNA]</scope>
    <source>
        <strain evidence="2">cv. PW_Plant_1</strain>
    </source>
</reference>
<comment type="caution">
    <text evidence="1">The sequence shown here is derived from an EMBL/GenBank/DDBJ whole genome shotgun (WGS) entry which is preliminary data.</text>
</comment>
<organism evidence="1 2">
    <name type="scientific">Diphasiastrum complanatum</name>
    <name type="common">Issler's clubmoss</name>
    <name type="synonym">Lycopodium complanatum</name>
    <dbReference type="NCBI Taxonomy" id="34168"/>
    <lineage>
        <taxon>Eukaryota</taxon>
        <taxon>Viridiplantae</taxon>
        <taxon>Streptophyta</taxon>
        <taxon>Embryophyta</taxon>
        <taxon>Tracheophyta</taxon>
        <taxon>Lycopodiopsida</taxon>
        <taxon>Lycopodiales</taxon>
        <taxon>Lycopodiaceae</taxon>
        <taxon>Lycopodioideae</taxon>
        <taxon>Diphasiastrum</taxon>
    </lineage>
</organism>
<evidence type="ECO:0000313" key="2">
    <source>
        <dbReference type="Proteomes" id="UP001162992"/>
    </source>
</evidence>
<accession>A0ACC2A841</accession>
<protein>
    <submittedName>
        <fullName evidence="1">Uncharacterized protein</fullName>
    </submittedName>
</protein>